<dbReference type="OrthoDB" id="8482116at2"/>
<reference evidence="2 3" key="1">
    <citation type="submission" date="2017-07" db="EMBL/GenBank/DDBJ databases">
        <title>Draft Genome Sequences of Select Purple Nonsulfur Bacteria.</title>
        <authorList>
            <person name="Lasarre B."/>
            <person name="Mckinlay J.B."/>
        </authorList>
    </citation>
    <scope>NUCLEOTIDE SEQUENCE [LARGE SCALE GENOMIC DNA]</scope>
    <source>
        <strain evidence="2 3">DSM 11907</strain>
    </source>
</reference>
<dbReference type="RefSeq" id="WP_111359229.1">
    <property type="nucleotide sequence ID" value="NZ_NHSK01000316.1"/>
</dbReference>
<comment type="caution">
    <text evidence="2">The sequence shown here is derived from an EMBL/GenBank/DDBJ whole genome shotgun (WGS) entry which is preliminary data.</text>
</comment>
<sequence>MAVAVAGCSSILSEMPQQMGGLPSDAPARPAVPPSYPAVNDMPEARAERTLTETERKKVQADLDAARAAAAKRAGTAAQTQER</sequence>
<gene>
    <name evidence="2" type="ORF">CH338_21930</name>
</gene>
<evidence type="ECO:0000256" key="1">
    <source>
        <dbReference type="SAM" id="MobiDB-lite"/>
    </source>
</evidence>
<feature type="compositionally biased region" description="Low complexity" evidence="1">
    <location>
        <begin position="66"/>
        <end position="83"/>
    </location>
</feature>
<keyword evidence="3" id="KW-1185">Reference proteome</keyword>
<dbReference type="AlphaFoldDB" id="A0A327K8W2"/>
<organism evidence="2 3">
    <name type="scientific">Rhodoplanes elegans</name>
    <dbReference type="NCBI Taxonomy" id="29408"/>
    <lineage>
        <taxon>Bacteria</taxon>
        <taxon>Pseudomonadati</taxon>
        <taxon>Pseudomonadota</taxon>
        <taxon>Alphaproteobacteria</taxon>
        <taxon>Hyphomicrobiales</taxon>
        <taxon>Nitrobacteraceae</taxon>
        <taxon>Rhodoplanes</taxon>
    </lineage>
</organism>
<dbReference type="EMBL" id="NPEU01000339">
    <property type="protein sequence ID" value="RAI33802.1"/>
    <property type="molecule type" value="Genomic_DNA"/>
</dbReference>
<evidence type="ECO:0000313" key="2">
    <source>
        <dbReference type="EMBL" id="RAI33802.1"/>
    </source>
</evidence>
<dbReference type="Proteomes" id="UP000248863">
    <property type="component" value="Unassembled WGS sequence"/>
</dbReference>
<proteinExistence type="predicted"/>
<feature type="compositionally biased region" description="Basic and acidic residues" evidence="1">
    <location>
        <begin position="43"/>
        <end position="65"/>
    </location>
</feature>
<feature type="region of interest" description="Disordered" evidence="1">
    <location>
        <begin position="15"/>
        <end position="83"/>
    </location>
</feature>
<name>A0A327K8W2_9BRAD</name>
<protein>
    <submittedName>
        <fullName evidence="2">Uncharacterized protein</fullName>
    </submittedName>
</protein>
<accession>A0A327K8W2</accession>
<evidence type="ECO:0000313" key="3">
    <source>
        <dbReference type="Proteomes" id="UP000248863"/>
    </source>
</evidence>